<keyword evidence="6" id="KW-0479">Metal-binding</keyword>
<evidence type="ECO:0000256" key="5">
    <source>
        <dbReference type="ARBA" id="ARBA00022670"/>
    </source>
</evidence>
<feature type="region of interest" description="Disordered" evidence="11">
    <location>
        <begin position="440"/>
        <end position="471"/>
    </location>
</feature>
<feature type="region of interest" description="Disordered" evidence="11">
    <location>
        <begin position="50"/>
        <end position="87"/>
    </location>
</feature>
<evidence type="ECO:0000256" key="2">
    <source>
        <dbReference type="ARBA" id="ARBA00004613"/>
    </source>
</evidence>
<proteinExistence type="inferred from homology"/>
<dbReference type="Gene3D" id="1.10.390.10">
    <property type="entry name" value="Neutral Protease Domain 2"/>
    <property type="match status" value="1"/>
</dbReference>
<keyword evidence="10" id="KW-0865">Zymogen</keyword>
<evidence type="ECO:0000313" key="12">
    <source>
        <dbReference type="EMBL" id="MBP2328265.1"/>
    </source>
</evidence>
<dbReference type="Pfam" id="PF02128">
    <property type="entry name" value="Peptidase_M36"/>
    <property type="match status" value="1"/>
</dbReference>
<keyword evidence="7" id="KW-0378">Hydrolase</keyword>
<evidence type="ECO:0000313" key="13">
    <source>
        <dbReference type="Proteomes" id="UP001519332"/>
    </source>
</evidence>
<dbReference type="SUPFAM" id="SSF49452">
    <property type="entry name" value="Starch-binding domain-like"/>
    <property type="match status" value="1"/>
</dbReference>
<evidence type="ECO:0000256" key="9">
    <source>
        <dbReference type="ARBA" id="ARBA00023049"/>
    </source>
</evidence>
<dbReference type="RefSeq" id="WP_209645290.1">
    <property type="nucleotide sequence ID" value="NZ_JAGINW010000001.1"/>
</dbReference>
<keyword evidence="13" id="KW-1185">Reference proteome</keyword>
<evidence type="ECO:0000256" key="4">
    <source>
        <dbReference type="ARBA" id="ARBA00022525"/>
    </source>
</evidence>
<dbReference type="InterPro" id="IPR013784">
    <property type="entry name" value="Carb-bd-like_fold"/>
</dbReference>
<dbReference type="PANTHER" id="PTHR33478:SF1">
    <property type="entry name" value="EXTRACELLULAR METALLOPROTEINASE MEP"/>
    <property type="match status" value="1"/>
</dbReference>
<comment type="similarity">
    <text evidence="3">Belongs to the peptidase M36 family.</text>
</comment>
<dbReference type="EMBL" id="JAGINW010000001">
    <property type="protein sequence ID" value="MBP2328265.1"/>
    <property type="molecule type" value="Genomic_DNA"/>
</dbReference>
<organism evidence="12 13">
    <name type="scientific">Kibdelosporangium banguiense</name>
    <dbReference type="NCBI Taxonomy" id="1365924"/>
    <lineage>
        <taxon>Bacteria</taxon>
        <taxon>Bacillati</taxon>
        <taxon>Actinomycetota</taxon>
        <taxon>Actinomycetes</taxon>
        <taxon>Pseudonocardiales</taxon>
        <taxon>Pseudonocardiaceae</taxon>
        <taxon>Kibdelosporangium</taxon>
    </lineage>
</organism>
<name>A0ABS4TWD2_9PSEU</name>
<evidence type="ECO:0000256" key="10">
    <source>
        <dbReference type="ARBA" id="ARBA00023145"/>
    </source>
</evidence>
<dbReference type="InterPro" id="IPR001842">
    <property type="entry name" value="Peptidase_M36"/>
</dbReference>
<comment type="subcellular location">
    <subcellularLocation>
        <location evidence="2">Secreted</location>
    </subcellularLocation>
</comment>
<evidence type="ECO:0000256" key="11">
    <source>
        <dbReference type="SAM" id="MobiDB-lite"/>
    </source>
</evidence>
<protein>
    <recommendedName>
        <fullName evidence="14">Fungalysin/Thermolysin Propeptide Motif</fullName>
    </recommendedName>
</protein>
<dbReference type="InterPro" id="IPR027268">
    <property type="entry name" value="Peptidase_M4/M1_CTD_sf"/>
</dbReference>
<dbReference type="Proteomes" id="UP001519332">
    <property type="component" value="Unassembled WGS sequence"/>
</dbReference>
<evidence type="ECO:0000256" key="1">
    <source>
        <dbReference type="ARBA" id="ARBA00001947"/>
    </source>
</evidence>
<comment type="caution">
    <text evidence="12">The sequence shown here is derived from an EMBL/GenBank/DDBJ whole genome shotgun (WGS) entry which is preliminary data.</text>
</comment>
<dbReference type="SUPFAM" id="SSF55486">
    <property type="entry name" value="Metalloproteases ('zincins'), catalytic domain"/>
    <property type="match status" value="1"/>
</dbReference>
<feature type="compositionally biased region" description="Polar residues" evidence="11">
    <location>
        <begin position="54"/>
        <end position="65"/>
    </location>
</feature>
<dbReference type="PRINTS" id="PR00999">
    <property type="entry name" value="FUNGALYSIN"/>
</dbReference>
<evidence type="ECO:0000256" key="3">
    <source>
        <dbReference type="ARBA" id="ARBA00006006"/>
    </source>
</evidence>
<dbReference type="Gene3D" id="2.60.40.1120">
    <property type="entry name" value="Carboxypeptidase-like, regulatory domain"/>
    <property type="match status" value="1"/>
</dbReference>
<dbReference type="Gene3D" id="3.10.170.10">
    <property type="match status" value="1"/>
</dbReference>
<keyword evidence="5" id="KW-0645">Protease</keyword>
<gene>
    <name evidence="12" type="ORF">JOF56_008650</name>
</gene>
<evidence type="ECO:0000256" key="8">
    <source>
        <dbReference type="ARBA" id="ARBA00022833"/>
    </source>
</evidence>
<dbReference type="InterPro" id="IPR050371">
    <property type="entry name" value="Fungal_virulence_M36"/>
</dbReference>
<reference evidence="12 13" key="1">
    <citation type="submission" date="2021-03" db="EMBL/GenBank/DDBJ databases">
        <title>Sequencing the genomes of 1000 actinobacteria strains.</title>
        <authorList>
            <person name="Klenk H.-P."/>
        </authorList>
    </citation>
    <scope>NUCLEOTIDE SEQUENCE [LARGE SCALE GENOMIC DNA]</scope>
    <source>
        <strain evidence="12 13">DSM 46670</strain>
    </source>
</reference>
<dbReference type="Pfam" id="PF13620">
    <property type="entry name" value="CarboxypepD_reg"/>
    <property type="match status" value="1"/>
</dbReference>
<keyword evidence="9" id="KW-0482">Metalloprotease</keyword>
<accession>A0ABS4TWD2</accession>
<comment type="cofactor">
    <cofactor evidence="1">
        <name>Zn(2+)</name>
        <dbReference type="ChEBI" id="CHEBI:29105"/>
    </cofactor>
</comment>
<evidence type="ECO:0000256" key="6">
    <source>
        <dbReference type="ARBA" id="ARBA00022723"/>
    </source>
</evidence>
<dbReference type="PANTHER" id="PTHR33478">
    <property type="entry name" value="EXTRACELLULAR METALLOPROTEINASE MEP"/>
    <property type="match status" value="1"/>
</dbReference>
<keyword evidence="8" id="KW-0862">Zinc</keyword>
<sequence>MGSQTPNSWKNNRAQNATQLFYFLGTFHDHLLAGPIGFTRTAGNFEAVDGDAVQGQSDDGANTANGLPGDRYTDNANMRTPPDGTSPRMQMYLISPGTRSVAGNSGDASDVVYHEYTHGLSNRLVVDANGFSTLNGAQADAMGEGWSDWYAEDFLVDHGLEKDTAANGEIRVGKYWTAGGTIRSQPLDCTVGTPATACPGTPAAGSGGYTYGDFGRLYPEVHDDGEIWAQTLWDLRKAVGSAKAESLITRAMELSPETPSFLDERNSILQADLVVNGGKLQKTILQVFAGRGMGYFAAATDGDDGTPVEDFSMPPAANSPRGTLTGTVRDQDTGAPAAGITVAFGGHASGLGGGLVATTAADGTYTISGILPGTYPKVVARGGGYDQTEKTLSVPSHTLTQDWTIRRDWAAASGGGSVASFTGPDFSPVCGPGNMIDHAHPGDTGRGHRQRRRVHPVHDADHTRPGCRAAL</sequence>
<evidence type="ECO:0008006" key="14">
    <source>
        <dbReference type="Google" id="ProtNLM"/>
    </source>
</evidence>
<evidence type="ECO:0000256" key="7">
    <source>
        <dbReference type="ARBA" id="ARBA00022801"/>
    </source>
</evidence>
<keyword evidence="4" id="KW-0964">Secreted</keyword>